<protein>
    <submittedName>
        <fullName evidence="5">RNA methyltransferase</fullName>
    </submittedName>
</protein>
<keyword evidence="2 5" id="KW-0808">Transferase</keyword>
<dbReference type="GO" id="GO:0003723">
    <property type="term" value="F:RNA binding"/>
    <property type="evidence" value="ECO:0007669"/>
    <property type="project" value="InterPro"/>
</dbReference>
<dbReference type="GO" id="GO:0032259">
    <property type="term" value="P:methylation"/>
    <property type="evidence" value="ECO:0007669"/>
    <property type="project" value="UniProtKB-KW"/>
</dbReference>
<feature type="region of interest" description="Disordered" evidence="3">
    <location>
        <begin position="1"/>
        <end position="60"/>
    </location>
</feature>
<keyword evidence="1 5" id="KW-0489">Methyltransferase</keyword>
<proteinExistence type="predicted"/>
<dbReference type="PANTHER" id="PTHR46429">
    <property type="entry name" value="23S RRNA (GUANOSINE-2'-O-)-METHYLTRANSFERASE RLMB"/>
    <property type="match status" value="1"/>
</dbReference>
<feature type="compositionally biased region" description="Pro residues" evidence="3">
    <location>
        <begin position="24"/>
        <end position="42"/>
    </location>
</feature>
<dbReference type="AlphaFoldDB" id="A0A4D8QZ00"/>
<dbReference type="CDD" id="cd18095">
    <property type="entry name" value="SpoU-like_rRNA-MTase"/>
    <property type="match status" value="1"/>
</dbReference>
<dbReference type="InterPro" id="IPR029064">
    <property type="entry name" value="Ribosomal_eL30-like_sf"/>
</dbReference>
<dbReference type="SUPFAM" id="SSF75217">
    <property type="entry name" value="alpha/beta knot"/>
    <property type="match status" value="1"/>
</dbReference>
<dbReference type="SUPFAM" id="SSF55315">
    <property type="entry name" value="L30e-like"/>
    <property type="match status" value="1"/>
</dbReference>
<accession>A0A4D8QZ00</accession>
<dbReference type="GO" id="GO:0005829">
    <property type="term" value="C:cytosol"/>
    <property type="evidence" value="ECO:0007669"/>
    <property type="project" value="TreeGrafter"/>
</dbReference>
<dbReference type="Pfam" id="PF00588">
    <property type="entry name" value="SpoU_methylase"/>
    <property type="match status" value="1"/>
</dbReference>
<dbReference type="InterPro" id="IPR013123">
    <property type="entry name" value="SpoU_subst-bd"/>
</dbReference>
<dbReference type="InterPro" id="IPR004441">
    <property type="entry name" value="rRNA_MeTrfase_TrmH"/>
</dbReference>
<sequence>MVQNAGPFPQAPETIMPKPTTPRGRPPVPSPARPSPARPARPGPARAGNEMRREEVREEPGKLFRVAGLSAVSALFAHDAARVERLFFEERLKAKTGDFCKAMAAARKPYRMVEADELAKVAGTVLHGGVVALIAPRPVPAFDTEAAKRWAVDGQPLLILDGVGNPHNLGAILRTAAFFGLRRVVVSDHPGQALPSESAYRVAEGGFEWVELYRAANLPTVLKRLRESYRVAGTALGRGRAVVTDPAVLAAGGRPAAVVLGNEEDGLPPATLAACEDILTLPGTGRIQSLNVAATAAILIHALAKPG</sequence>
<name>A0A4D8QZ00_AZOBR</name>
<evidence type="ECO:0000313" key="6">
    <source>
        <dbReference type="Proteomes" id="UP000298693"/>
    </source>
</evidence>
<evidence type="ECO:0000256" key="3">
    <source>
        <dbReference type="SAM" id="MobiDB-lite"/>
    </source>
</evidence>
<dbReference type="InterPro" id="IPR001537">
    <property type="entry name" value="SpoU_MeTrfase"/>
</dbReference>
<evidence type="ECO:0000256" key="2">
    <source>
        <dbReference type="ARBA" id="ARBA00022679"/>
    </source>
</evidence>
<dbReference type="EMBL" id="CP032345">
    <property type="protein sequence ID" value="QCO15587.1"/>
    <property type="molecule type" value="Genomic_DNA"/>
</dbReference>
<evidence type="ECO:0000256" key="1">
    <source>
        <dbReference type="ARBA" id="ARBA00022603"/>
    </source>
</evidence>
<feature type="domain" description="RNA 2-O ribose methyltransferase substrate binding" evidence="4">
    <location>
        <begin position="65"/>
        <end position="140"/>
    </location>
</feature>
<dbReference type="InterPro" id="IPR029028">
    <property type="entry name" value="Alpha/beta_knot_MTases"/>
</dbReference>
<dbReference type="Gene3D" id="3.30.1330.30">
    <property type="match status" value="1"/>
</dbReference>
<evidence type="ECO:0000313" key="5">
    <source>
        <dbReference type="EMBL" id="QCO15587.1"/>
    </source>
</evidence>
<evidence type="ECO:0000259" key="4">
    <source>
        <dbReference type="SMART" id="SM00967"/>
    </source>
</evidence>
<dbReference type="GO" id="GO:0006396">
    <property type="term" value="P:RNA processing"/>
    <property type="evidence" value="ECO:0007669"/>
    <property type="project" value="InterPro"/>
</dbReference>
<gene>
    <name evidence="5" type="ORF">D3869_10295</name>
</gene>
<dbReference type="Gene3D" id="3.40.1280.10">
    <property type="match status" value="1"/>
</dbReference>
<dbReference type="Proteomes" id="UP000298693">
    <property type="component" value="Chromosome"/>
</dbReference>
<feature type="compositionally biased region" description="Basic and acidic residues" evidence="3">
    <location>
        <begin position="49"/>
        <end position="60"/>
    </location>
</feature>
<dbReference type="InterPro" id="IPR029026">
    <property type="entry name" value="tRNA_m1G_MTases_N"/>
</dbReference>
<organism evidence="5 6">
    <name type="scientific">Azospirillum brasilense</name>
    <dbReference type="NCBI Taxonomy" id="192"/>
    <lineage>
        <taxon>Bacteria</taxon>
        <taxon>Pseudomonadati</taxon>
        <taxon>Pseudomonadota</taxon>
        <taxon>Alphaproteobacteria</taxon>
        <taxon>Rhodospirillales</taxon>
        <taxon>Azospirillaceae</taxon>
        <taxon>Azospirillum</taxon>
    </lineage>
</organism>
<dbReference type="PANTHER" id="PTHR46429:SF2">
    <property type="entry name" value="TRNA_RRNA METHYLTRANSFERASE"/>
    <property type="match status" value="1"/>
</dbReference>
<dbReference type="SMART" id="SM00967">
    <property type="entry name" value="SpoU_sub_bind"/>
    <property type="match status" value="1"/>
</dbReference>
<dbReference type="Pfam" id="PF08032">
    <property type="entry name" value="SpoU_sub_bind"/>
    <property type="match status" value="1"/>
</dbReference>
<dbReference type="GO" id="GO:0008173">
    <property type="term" value="F:RNA methyltransferase activity"/>
    <property type="evidence" value="ECO:0007669"/>
    <property type="project" value="InterPro"/>
</dbReference>
<reference evidence="5 6" key="1">
    <citation type="submission" date="2018-09" db="EMBL/GenBank/DDBJ databases">
        <title>Whole genome based analysis of evolution and adaptive divergence in Indian and Brazilian strains of Azospirillum brasilense.</title>
        <authorList>
            <person name="Singh C."/>
            <person name="Tripathi A.K."/>
        </authorList>
    </citation>
    <scope>NUCLEOTIDE SEQUENCE [LARGE SCALE GENOMIC DNA]</scope>
    <source>
        <strain evidence="5 6">MTCC4039</strain>
    </source>
</reference>